<dbReference type="InterPro" id="IPR025534">
    <property type="entry name" value="DUF4420"/>
</dbReference>
<dbReference type="Pfam" id="PF14390">
    <property type="entry name" value="DUF4420"/>
    <property type="match status" value="1"/>
</dbReference>
<organism evidence="1 2">
    <name type="scientific">Lutimonas vermicola</name>
    <dbReference type="NCBI Taxonomy" id="414288"/>
    <lineage>
        <taxon>Bacteria</taxon>
        <taxon>Pseudomonadati</taxon>
        <taxon>Bacteroidota</taxon>
        <taxon>Flavobacteriia</taxon>
        <taxon>Flavobacteriales</taxon>
        <taxon>Flavobacteriaceae</taxon>
        <taxon>Lutimonas</taxon>
    </lineage>
</organism>
<evidence type="ECO:0000313" key="1">
    <source>
        <dbReference type="EMBL" id="MEL4454853.1"/>
    </source>
</evidence>
<dbReference type="Proteomes" id="UP001474120">
    <property type="component" value="Unassembled WGS sequence"/>
</dbReference>
<comment type="caution">
    <text evidence="1">The sequence shown here is derived from an EMBL/GenBank/DDBJ whole genome shotgun (WGS) entry which is preliminary data.</text>
</comment>
<dbReference type="EMBL" id="JBCDNA010000001">
    <property type="protein sequence ID" value="MEL4454853.1"/>
    <property type="molecule type" value="Genomic_DNA"/>
</dbReference>
<gene>
    <name evidence="1" type="ORF">AABB81_03035</name>
</gene>
<sequence>MKTMFDIKKIWSRQSASLRNDVIKDPIEDILNLKCYIGTVSVSGAIFFSMEIPFSIEIGSNDLKRFTGVEVQILASSGKKKELTIILLDIDLMDIFVVFTEDIVNHIKEVSSSQEAIGIISSRIRYWKKLFGKYSNNILSPERQRGLFGELLFIKEMIESGNDMEETIRAWEGPSGTNQDFYHNSDAVEVKTSIANVPVIKISNERQLDVKGLDRLFLVFYHLNEVPDKNYSLQNLIINIQDHFKDSYELLIIFNKRLKKAGISEEMIDNYNTTGYKVMEEMVFEISENFPKITSSKVSEGISKISYEISLDSCVNFLIETQFLKNNFLNEKINK</sequence>
<reference evidence="1 2" key="1">
    <citation type="submission" date="2024-04" db="EMBL/GenBank/DDBJ databases">
        <title>whole genome sequencing of Lutimonas vermicola strain IMCC1616.</title>
        <authorList>
            <person name="Bae S.S."/>
        </authorList>
    </citation>
    <scope>NUCLEOTIDE SEQUENCE [LARGE SCALE GENOMIC DNA]</scope>
    <source>
        <strain evidence="1 2">IMCC1616</strain>
    </source>
</reference>
<protein>
    <submittedName>
        <fullName evidence="1">PD-(D/E)XK motif protein</fullName>
    </submittedName>
</protein>
<evidence type="ECO:0000313" key="2">
    <source>
        <dbReference type="Proteomes" id="UP001474120"/>
    </source>
</evidence>
<keyword evidence="2" id="KW-1185">Reference proteome</keyword>
<accession>A0ABU9KXD2</accession>
<dbReference type="RefSeq" id="WP_342158525.1">
    <property type="nucleotide sequence ID" value="NZ_JBCDNA010000001.1"/>
</dbReference>
<proteinExistence type="predicted"/>
<name>A0ABU9KXD2_9FLAO</name>